<dbReference type="EMBL" id="LT671823">
    <property type="protein sequence ID" value="SHO77526.1"/>
    <property type="molecule type" value="Genomic_DNA"/>
</dbReference>
<dbReference type="InterPro" id="IPR007052">
    <property type="entry name" value="CS_dom"/>
</dbReference>
<evidence type="ECO:0000313" key="4">
    <source>
        <dbReference type="Proteomes" id="UP000186303"/>
    </source>
</evidence>
<gene>
    <name evidence="3" type="ORF">MSYG_1866</name>
</gene>
<dbReference type="Proteomes" id="UP000186303">
    <property type="component" value="Chromosome 3"/>
</dbReference>
<dbReference type="InterPro" id="IPR044563">
    <property type="entry name" value="Sgt1-like"/>
</dbReference>
<feature type="compositionally biased region" description="Low complexity" evidence="1">
    <location>
        <begin position="78"/>
        <end position="91"/>
    </location>
</feature>
<protein>
    <submittedName>
        <fullName evidence="3">Similar to S.cerevisiae protein SGT1 (Cochaperone protein)</fullName>
    </submittedName>
</protein>
<keyword evidence="4" id="KW-1185">Reference proteome</keyword>
<evidence type="ECO:0000259" key="2">
    <source>
        <dbReference type="PROSITE" id="PS51048"/>
    </source>
</evidence>
<dbReference type="SUPFAM" id="SSF49764">
    <property type="entry name" value="HSP20-like chaperones"/>
    <property type="match status" value="1"/>
</dbReference>
<dbReference type="VEuPathDB" id="FungiDB:MSYG_1866"/>
<evidence type="ECO:0000313" key="3">
    <source>
        <dbReference type="EMBL" id="SHO77526.1"/>
    </source>
</evidence>
<dbReference type="OMA" id="NTEHIER"/>
<feature type="region of interest" description="Disordered" evidence="1">
    <location>
        <begin position="78"/>
        <end position="114"/>
    </location>
</feature>
<organism evidence="3 4">
    <name type="scientific">Malassezia sympodialis (strain ATCC 42132)</name>
    <name type="common">Atopic eczema-associated yeast</name>
    <dbReference type="NCBI Taxonomy" id="1230383"/>
    <lineage>
        <taxon>Eukaryota</taxon>
        <taxon>Fungi</taxon>
        <taxon>Dikarya</taxon>
        <taxon>Basidiomycota</taxon>
        <taxon>Ustilaginomycotina</taxon>
        <taxon>Malasseziomycetes</taxon>
        <taxon>Malasseziales</taxon>
        <taxon>Malasseziaceae</taxon>
        <taxon>Malassezia</taxon>
    </lineage>
</organism>
<accession>A0A1M8A505</accession>
<dbReference type="OrthoDB" id="1898560at2759"/>
<sequence>MATASPVPRHDCYQTAESVVVSVYVKNQAAERVHVALHGDELAVRTPDATCTVPLPVPVSDVRDVRVVPAKVEVTLSKRSAGSASAAAQEAAPRRASKWDRLDVDEDAPPAGSGDAELQAFFQKLYADADPDTRRAMVKSFQESGGTALSTNWAEVGRQTVPVQAPQGMEVRQYEQ</sequence>
<dbReference type="InterPro" id="IPR008978">
    <property type="entry name" value="HSP20-like_chaperone"/>
</dbReference>
<dbReference type="InterPro" id="IPR007699">
    <property type="entry name" value="SGS_dom"/>
</dbReference>
<dbReference type="Pfam" id="PF05002">
    <property type="entry name" value="SGS"/>
    <property type="match status" value="1"/>
</dbReference>
<dbReference type="GO" id="GO:0051087">
    <property type="term" value="F:protein-folding chaperone binding"/>
    <property type="evidence" value="ECO:0007669"/>
    <property type="project" value="InterPro"/>
</dbReference>
<feature type="domain" description="SGS" evidence="2">
    <location>
        <begin position="88"/>
        <end position="176"/>
    </location>
</feature>
<dbReference type="STRING" id="1230383.A0A1M8A505"/>
<dbReference type="PANTHER" id="PTHR45862">
    <property type="entry name" value="PROTEIN SGT1 HOMOLOG"/>
    <property type="match status" value="1"/>
</dbReference>
<evidence type="ECO:0000256" key="1">
    <source>
        <dbReference type="SAM" id="MobiDB-lite"/>
    </source>
</evidence>
<proteinExistence type="predicted"/>
<dbReference type="Pfam" id="PF04969">
    <property type="entry name" value="CS"/>
    <property type="match status" value="1"/>
</dbReference>
<dbReference type="PROSITE" id="PS51048">
    <property type="entry name" value="SGS"/>
    <property type="match status" value="1"/>
</dbReference>
<reference evidence="4" key="1">
    <citation type="journal article" date="2017" name="Nucleic Acids Res.">
        <title>Proteogenomics produces comprehensive and highly accurate protein-coding gene annotation in a complete genome assembly of Malassezia sympodialis.</title>
        <authorList>
            <person name="Zhu Y."/>
            <person name="Engstroem P.G."/>
            <person name="Tellgren-Roth C."/>
            <person name="Baudo C.D."/>
            <person name="Kennell J.C."/>
            <person name="Sun S."/>
            <person name="Billmyre R.B."/>
            <person name="Schroeder M.S."/>
            <person name="Andersson A."/>
            <person name="Holm T."/>
            <person name="Sigurgeirsson B."/>
            <person name="Wu G."/>
            <person name="Sankaranarayanan S.R."/>
            <person name="Siddharthan R."/>
            <person name="Sanyal K."/>
            <person name="Lundeberg J."/>
            <person name="Nystedt B."/>
            <person name="Boekhout T."/>
            <person name="Dawson T.L. Jr."/>
            <person name="Heitman J."/>
            <person name="Scheynius A."/>
            <person name="Lehtioe J."/>
        </authorList>
    </citation>
    <scope>NUCLEOTIDE SEQUENCE [LARGE SCALE GENOMIC DNA]</scope>
    <source>
        <strain evidence="4">ATCC 42132</strain>
    </source>
</reference>
<dbReference type="AlphaFoldDB" id="A0A1M8A505"/>
<name>A0A1M8A505_MALS4</name>
<dbReference type="Gene3D" id="2.60.40.790">
    <property type="match status" value="1"/>
</dbReference>